<dbReference type="EnsemblMetazoa" id="AFUN001338-RA">
    <property type="protein sequence ID" value="AFUN001338-PA"/>
    <property type="gene ID" value="AFUN001338"/>
</dbReference>
<organism evidence="2">
    <name type="scientific">Anopheles funestus</name>
    <name type="common">African malaria mosquito</name>
    <dbReference type="NCBI Taxonomy" id="62324"/>
    <lineage>
        <taxon>Eukaryota</taxon>
        <taxon>Metazoa</taxon>
        <taxon>Ecdysozoa</taxon>
        <taxon>Arthropoda</taxon>
        <taxon>Hexapoda</taxon>
        <taxon>Insecta</taxon>
        <taxon>Pterygota</taxon>
        <taxon>Neoptera</taxon>
        <taxon>Endopterygota</taxon>
        <taxon>Diptera</taxon>
        <taxon>Nematocera</taxon>
        <taxon>Culicoidea</taxon>
        <taxon>Culicidae</taxon>
        <taxon>Anophelinae</taxon>
        <taxon>Anopheles</taxon>
    </lineage>
</organism>
<evidence type="ECO:0000256" key="1">
    <source>
        <dbReference type="SAM" id="SignalP"/>
    </source>
</evidence>
<dbReference type="AlphaFoldDB" id="A0A182R596"/>
<protein>
    <submittedName>
        <fullName evidence="2">Uncharacterized protein</fullName>
    </submittedName>
</protein>
<dbReference type="VEuPathDB" id="VectorBase:AFUN001338"/>
<sequence length="113" mass="12419">MKRHNVALILCSFAIVFITTTVGQVEPKWPIPAIYRRQHQQRCIPGGYCPEDNQIPQLADILIVELRKNPGVGTAILSSVAPVDRLIRQRTDTIPHCTFGSLGCPDVGPSFGV</sequence>
<feature type="signal peptide" evidence="1">
    <location>
        <begin position="1"/>
        <end position="23"/>
    </location>
</feature>
<feature type="chain" id="PRO_5008133910" evidence="1">
    <location>
        <begin position="24"/>
        <end position="113"/>
    </location>
</feature>
<dbReference type="VEuPathDB" id="VectorBase:AFUN2_007587"/>
<evidence type="ECO:0000313" key="2">
    <source>
        <dbReference type="EnsemblMetazoa" id="AFUN001338-PA"/>
    </source>
</evidence>
<keyword evidence="1" id="KW-0732">Signal</keyword>
<reference evidence="2" key="1">
    <citation type="submission" date="2020-05" db="UniProtKB">
        <authorList>
            <consortium name="EnsemblMetazoa"/>
        </authorList>
    </citation>
    <scope>IDENTIFICATION</scope>
    <source>
        <strain evidence="2">FUMOZ</strain>
    </source>
</reference>
<accession>A0A182R596</accession>
<name>A0A182R596_ANOFN</name>
<proteinExistence type="predicted"/>